<protein>
    <submittedName>
        <fullName evidence="3">Phosphoethanolamine transferase domain-containing protein</fullName>
    </submittedName>
</protein>
<dbReference type="InterPro" id="IPR012549">
    <property type="entry name" value="EptA-like_N"/>
</dbReference>
<dbReference type="PANTHER" id="PTHR30443:SF0">
    <property type="entry name" value="PHOSPHOETHANOLAMINE TRANSFERASE EPTA"/>
    <property type="match status" value="1"/>
</dbReference>
<dbReference type="RefSeq" id="WP_343194906.1">
    <property type="nucleotide sequence ID" value="NZ_JBCIVJ010000035.1"/>
</dbReference>
<evidence type="ECO:0000256" key="1">
    <source>
        <dbReference type="SAM" id="Phobius"/>
    </source>
</evidence>
<proteinExistence type="predicted"/>
<feature type="transmembrane region" description="Helical" evidence="1">
    <location>
        <begin position="47"/>
        <end position="71"/>
    </location>
</feature>
<feature type="domain" description="Phosphoethanolamine transferase N-terminal" evidence="2">
    <location>
        <begin position="58"/>
        <end position="210"/>
    </location>
</feature>
<accession>A0ABU9VBJ3</accession>
<feature type="transmembrane region" description="Helical" evidence="1">
    <location>
        <begin position="155"/>
        <end position="177"/>
    </location>
</feature>
<feature type="transmembrane region" description="Helical" evidence="1">
    <location>
        <begin position="15"/>
        <end position="35"/>
    </location>
</feature>
<keyword evidence="1" id="KW-1133">Transmembrane helix</keyword>
<reference evidence="3 4" key="1">
    <citation type="submission" date="2024-02" db="EMBL/GenBank/DDBJ databases">
        <title>Whole genome of MDR Enterobacteriaceae from southern Thailand.</title>
        <authorList>
            <person name="Surachat K."/>
        </authorList>
    </citation>
    <scope>NUCLEOTIDE SEQUENCE [LARGE SCALE GENOMIC DNA]</scope>
    <source>
        <strain evidence="3 4">PSU_29</strain>
    </source>
</reference>
<evidence type="ECO:0000313" key="4">
    <source>
        <dbReference type="Proteomes" id="UP001411173"/>
    </source>
</evidence>
<dbReference type="InterPro" id="IPR040423">
    <property type="entry name" value="PEA_transferase"/>
</dbReference>
<evidence type="ECO:0000259" key="2">
    <source>
        <dbReference type="Pfam" id="PF08019"/>
    </source>
</evidence>
<dbReference type="Pfam" id="PF08019">
    <property type="entry name" value="EptA_B_N"/>
    <property type="match status" value="1"/>
</dbReference>
<comment type="caution">
    <text evidence="3">The sequence shown here is derived from an EMBL/GenBank/DDBJ whole genome shotgun (WGS) entry which is preliminary data.</text>
</comment>
<keyword evidence="4" id="KW-1185">Reference proteome</keyword>
<keyword evidence="1" id="KW-0472">Membrane</keyword>
<name>A0ABU9VBJ3_9ENTR</name>
<feature type="transmembrane region" description="Helical" evidence="1">
    <location>
        <begin position="117"/>
        <end position="143"/>
    </location>
</feature>
<gene>
    <name evidence="3" type="ORF">AAIG39_24065</name>
</gene>
<keyword evidence="3" id="KW-0808">Transferase</keyword>
<evidence type="ECO:0000313" key="3">
    <source>
        <dbReference type="EMBL" id="MEN0582052.1"/>
    </source>
</evidence>
<keyword evidence="1" id="KW-0812">Transmembrane</keyword>
<dbReference type="PANTHER" id="PTHR30443">
    <property type="entry name" value="INNER MEMBRANE PROTEIN"/>
    <property type="match status" value="1"/>
</dbReference>
<dbReference type="EMBL" id="JBCIVJ010000035">
    <property type="protein sequence ID" value="MEN0582052.1"/>
    <property type="molecule type" value="Genomic_DNA"/>
</dbReference>
<organism evidence="3 4">
    <name type="scientific">Phytobacter palmae</name>
    <dbReference type="NCBI Taxonomy" id="1855371"/>
    <lineage>
        <taxon>Bacteria</taxon>
        <taxon>Pseudomonadati</taxon>
        <taxon>Pseudomonadota</taxon>
        <taxon>Gammaproteobacteria</taxon>
        <taxon>Enterobacterales</taxon>
        <taxon>Enterobacteriaceae</taxon>
        <taxon>Phytobacter</taxon>
    </lineage>
</organism>
<feature type="transmembrane region" description="Helical" evidence="1">
    <location>
        <begin position="77"/>
        <end position="96"/>
    </location>
</feature>
<sequence>MFLRPSSFRLNPVQLTWVAALFFTTVGNISLWQTLWLQIEFCSIDQVLFFISLPVSLFCCINLFLTPLMILPYLRKPLLVVLVIISAGCTYFMLRYDILIDRNMVQSLFAGATAAKLILSFSMPLALSLFFLGVLPAAAIIYIPTKKPGSLSDTLFWWLSHILVTLTLFAAILLALYKDYASLLRDNRHIKDQVVPFNIVRNTHSYLEQKSGVKPHSLRAVAKRASRVVMLSGAKSAR</sequence>
<dbReference type="Proteomes" id="UP001411173">
    <property type="component" value="Unassembled WGS sequence"/>
</dbReference>
<dbReference type="GO" id="GO:0016740">
    <property type="term" value="F:transferase activity"/>
    <property type="evidence" value="ECO:0007669"/>
    <property type="project" value="UniProtKB-KW"/>
</dbReference>